<dbReference type="EMBL" id="GBRH01235363">
    <property type="protein sequence ID" value="JAD62532.1"/>
    <property type="molecule type" value="Transcribed_RNA"/>
</dbReference>
<reference evidence="1" key="1">
    <citation type="submission" date="2014-09" db="EMBL/GenBank/DDBJ databases">
        <authorList>
            <person name="Magalhaes I.L.F."/>
            <person name="Oliveira U."/>
            <person name="Santos F.R."/>
            <person name="Vidigal T.H.D.A."/>
            <person name="Brescovit A.D."/>
            <person name="Santos A.J."/>
        </authorList>
    </citation>
    <scope>NUCLEOTIDE SEQUENCE</scope>
    <source>
        <tissue evidence="1">Shoot tissue taken approximately 20 cm above the soil surface</tissue>
    </source>
</reference>
<dbReference type="AlphaFoldDB" id="A0A0A9BTE6"/>
<protein>
    <submittedName>
        <fullName evidence="1">Uncharacterized protein</fullName>
    </submittedName>
</protein>
<name>A0A0A9BTE6_ARUDO</name>
<proteinExistence type="predicted"/>
<evidence type="ECO:0000313" key="1">
    <source>
        <dbReference type="EMBL" id="JAD62532.1"/>
    </source>
</evidence>
<accession>A0A0A9BTE6</accession>
<organism evidence="1">
    <name type="scientific">Arundo donax</name>
    <name type="common">Giant reed</name>
    <name type="synonym">Donax arundinaceus</name>
    <dbReference type="NCBI Taxonomy" id="35708"/>
    <lineage>
        <taxon>Eukaryota</taxon>
        <taxon>Viridiplantae</taxon>
        <taxon>Streptophyta</taxon>
        <taxon>Embryophyta</taxon>
        <taxon>Tracheophyta</taxon>
        <taxon>Spermatophyta</taxon>
        <taxon>Magnoliopsida</taxon>
        <taxon>Liliopsida</taxon>
        <taxon>Poales</taxon>
        <taxon>Poaceae</taxon>
        <taxon>PACMAD clade</taxon>
        <taxon>Arundinoideae</taxon>
        <taxon>Arundineae</taxon>
        <taxon>Arundo</taxon>
    </lineage>
</organism>
<reference evidence="1" key="2">
    <citation type="journal article" date="2015" name="Data Brief">
        <title>Shoot transcriptome of the giant reed, Arundo donax.</title>
        <authorList>
            <person name="Barrero R.A."/>
            <person name="Guerrero F.D."/>
            <person name="Moolhuijzen P."/>
            <person name="Goolsby J.A."/>
            <person name="Tidwell J."/>
            <person name="Bellgard S.E."/>
            <person name="Bellgard M.I."/>
        </authorList>
    </citation>
    <scope>NUCLEOTIDE SEQUENCE</scope>
    <source>
        <tissue evidence="1">Shoot tissue taken approximately 20 cm above the soil surface</tissue>
    </source>
</reference>
<sequence>MKCSEIDGRCVQILFYDVYYFVTKNCLRPIVVRPKMGPRKKYNDPKNWLGQNCLTWTKPKTN</sequence>